<dbReference type="Pfam" id="PF00809">
    <property type="entry name" value="Pterin_bind"/>
    <property type="match status" value="1"/>
</dbReference>
<dbReference type="GO" id="GO:0005829">
    <property type="term" value="C:cytosol"/>
    <property type="evidence" value="ECO:0007669"/>
    <property type="project" value="TreeGrafter"/>
</dbReference>
<dbReference type="AlphaFoldDB" id="A0A1F4Q2R0"/>
<evidence type="ECO:0000256" key="8">
    <source>
        <dbReference type="ARBA" id="ARBA00022723"/>
    </source>
</evidence>
<dbReference type="GO" id="GO:0046654">
    <property type="term" value="P:tetrahydrofolate biosynthetic process"/>
    <property type="evidence" value="ECO:0007669"/>
    <property type="project" value="TreeGrafter"/>
</dbReference>
<comment type="pathway">
    <text evidence="3">Cofactor biosynthesis; tetrahydrofolate biosynthesis; 7,8-dihydrofolate from 2-amino-4-hydroxy-6-hydroxymethyl-7,8-dihydropteridine diphosphate and 4-aminobenzoate: step 1/2.</text>
</comment>
<dbReference type="SUPFAM" id="SSF51717">
    <property type="entry name" value="Dihydropteroate synthetase-like"/>
    <property type="match status" value="1"/>
</dbReference>
<dbReference type="PANTHER" id="PTHR20941">
    <property type="entry name" value="FOLATE SYNTHESIS PROTEINS"/>
    <property type="match status" value="1"/>
</dbReference>
<keyword evidence="9" id="KW-0460">Magnesium</keyword>
<dbReference type="InterPro" id="IPR011005">
    <property type="entry name" value="Dihydropteroate_synth-like_sf"/>
</dbReference>
<evidence type="ECO:0000256" key="2">
    <source>
        <dbReference type="ARBA" id="ARBA00001946"/>
    </source>
</evidence>
<evidence type="ECO:0000256" key="4">
    <source>
        <dbReference type="ARBA" id="ARBA00009503"/>
    </source>
</evidence>
<dbReference type="Proteomes" id="UP000178724">
    <property type="component" value="Unassembled WGS sequence"/>
</dbReference>
<proteinExistence type="inferred from homology"/>
<comment type="catalytic activity">
    <reaction evidence="1">
        <text>(7,8-dihydropterin-6-yl)methyl diphosphate + 4-aminobenzoate = 7,8-dihydropteroate + diphosphate</text>
        <dbReference type="Rhea" id="RHEA:19949"/>
        <dbReference type="ChEBI" id="CHEBI:17836"/>
        <dbReference type="ChEBI" id="CHEBI:17839"/>
        <dbReference type="ChEBI" id="CHEBI:33019"/>
        <dbReference type="ChEBI" id="CHEBI:72950"/>
        <dbReference type="EC" id="2.5.1.15"/>
    </reaction>
</comment>
<evidence type="ECO:0000256" key="7">
    <source>
        <dbReference type="ARBA" id="ARBA00022679"/>
    </source>
</evidence>
<dbReference type="GO" id="GO:0004156">
    <property type="term" value="F:dihydropteroate synthase activity"/>
    <property type="evidence" value="ECO:0007669"/>
    <property type="project" value="UniProtKB-EC"/>
</dbReference>
<dbReference type="PROSITE" id="PS00793">
    <property type="entry name" value="DHPS_2"/>
    <property type="match status" value="1"/>
</dbReference>
<dbReference type="Gene3D" id="3.20.20.20">
    <property type="entry name" value="Dihydropteroate synthase-like"/>
    <property type="match status" value="1"/>
</dbReference>
<dbReference type="NCBIfam" id="TIGR01496">
    <property type="entry name" value="DHPS"/>
    <property type="match status" value="1"/>
</dbReference>
<dbReference type="PROSITE" id="PS00792">
    <property type="entry name" value="DHPS_1"/>
    <property type="match status" value="1"/>
</dbReference>
<gene>
    <name evidence="13" type="ORF">A2625_04880</name>
</gene>
<name>A0A1F4Q2R0_UNCSA</name>
<evidence type="ECO:0000313" key="13">
    <source>
        <dbReference type="EMBL" id="OGB90126.1"/>
    </source>
</evidence>
<evidence type="ECO:0000256" key="10">
    <source>
        <dbReference type="ARBA" id="ARBA00022909"/>
    </source>
</evidence>
<protein>
    <recommendedName>
        <fullName evidence="6">Dihydropteroate synthase</fullName>
        <ecNumber evidence="5">2.5.1.15</ecNumber>
    </recommendedName>
    <alternativeName>
        <fullName evidence="11">Dihydropteroate pyrophosphorylase</fullName>
    </alternativeName>
</protein>
<evidence type="ECO:0000313" key="14">
    <source>
        <dbReference type="Proteomes" id="UP000178724"/>
    </source>
</evidence>
<keyword evidence="10" id="KW-0289">Folate biosynthesis</keyword>
<evidence type="ECO:0000256" key="9">
    <source>
        <dbReference type="ARBA" id="ARBA00022842"/>
    </source>
</evidence>
<keyword evidence="8" id="KW-0479">Metal-binding</keyword>
<evidence type="ECO:0000256" key="5">
    <source>
        <dbReference type="ARBA" id="ARBA00012458"/>
    </source>
</evidence>
<dbReference type="GO" id="GO:0046656">
    <property type="term" value="P:folic acid biosynthetic process"/>
    <property type="evidence" value="ECO:0007669"/>
    <property type="project" value="UniProtKB-KW"/>
</dbReference>
<organism evidence="13 14">
    <name type="scientific">candidate division WOR-1 bacterium RIFCSPHIGHO2_01_FULL_53_15</name>
    <dbReference type="NCBI Taxonomy" id="1802564"/>
    <lineage>
        <taxon>Bacteria</taxon>
        <taxon>Bacillati</taxon>
        <taxon>Saganbacteria</taxon>
    </lineage>
</organism>
<evidence type="ECO:0000256" key="6">
    <source>
        <dbReference type="ARBA" id="ARBA00016919"/>
    </source>
</evidence>
<feature type="domain" description="Pterin-binding" evidence="12">
    <location>
        <begin position="137"/>
        <end position="390"/>
    </location>
</feature>
<dbReference type="PROSITE" id="PS50972">
    <property type="entry name" value="PTERIN_BINDING"/>
    <property type="match status" value="1"/>
</dbReference>
<evidence type="ECO:0000256" key="1">
    <source>
        <dbReference type="ARBA" id="ARBA00000012"/>
    </source>
</evidence>
<keyword evidence="7" id="KW-0808">Transferase</keyword>
<dbReference type="PANTHER" id="PTHR20941:SF1">
    <property type="entry name" value="FOLIC ACID SYNTHESIS PROTEIN FOL1"/>
    <property type="match status" value="1"/>
</dbReference>
<comment type="cofactor">
    <cofactor evidence="2">
        <name>Mg(2+)</name>
        <dbReference type="ChEBI" id="CHEBI:18420"/>
    </cofactor>
</comment>
<dbReference type="GO" id="GO:0046872">
    <property type="term" value="F:metal ion binding"/>
    <property type="evidence" value="ECO:0007669"/>
    <property type="project" value="UniProtKB-KW"/>
</dbReference>
<evidence type="ECO:0000256" key="11">
    <source>
        <dbReference type="ARBA" id="ARBA00030193"/>
    </source>
</evidence>
<dbReference type="EC" id="2.5.1.15" evidence="5"/>
<dbReference type="EMBL" id="METM01000015">
    <property type="protein sequence ID" value="OGB90126.1"/>
    <property type="molecule type" value="Genomic_DNA"/>
</dbReference>
<evidence type="ECO:0000259" key="12">
    <source>
        <dbReference type="PROSITE" id="PS50972"/>
    </source>
</evidence>
<dbReference type="FunFam" id="3.20.20.20:FF:000006">
    <property type="entry name" value="Dihydropteroate synthase"/>
    <property type="match status" value="1"/>
</dbReference>
<sequence length="400" mass="43063">MTARLIEINDLSLAAKEILALGCDPVGVKLMAAKAVSRVIKLKNVRPVAANIIKQEMLSFGGEAATAYGAISHSVKATDLLIFGTLKQLKLLINKLRLHQFGLPKIANEIETCFNNYDRIPAPIKIGPKTFDFGRRTYIMGILNVTPDSFSDGGKFFDPQAALERAWLMIEAGADIIDVGGESTRPGAATVPAREELRRVLPVIKALARDRGAVISIDTRKAAVARAAIAAGADMVNDVSGLRYDGAMAKVIVKHKAPVCLMHMRGTPKTMQRNPVYADLMGEVIEGLAESIAIAENAGILLEKIIVDPGLGFGKTVVNNLDILKNLRELKALGRPILIGPSRKSMIGQALGLPPAERVEGTAAAAAVSIMNGAHILRVHDVREIFRVARLTDAIVRRRQ</sequence>
<comment type="similarity">
    <text evidence="4">Belongs to the DHPS family.</text>
</comment>
<comment type="caution">
    <text evidence="13">The sequence shown here is derived from an EMBL/GenBank/DDBJ whole genome shotgun (WGS) entry which is preliminary data.</text>
</comment>
<dbReference type="CDD" id="cd00739">
    <property type="entry name" value="DHPS"/>
    <property type="match status" value="1"/>
</dbReference>
<dbReference type="InterPro" id="IPR045031">
    <property type="entry name" value="DHP_synth-like"/>
</dbReference>
<dbReference type="InterPro" id="IPR000489">
    <property type="entry name" value="Pterin-binding_dom"/>
</dbReference>
<dbReference type="InterPro" id="IPR006390">
    <property type="entry name" value="DHP_synth_dom"/>
</dbReference>
<reference evidence="13 14" key="1">
    <citation type="journal article" date="2016" name="Nat. Commun.">
        <title>Thousands of microbial genomes shed light on interconnected biogeochemical processes in an aquifer system.</title>
        <authorList>
            <person name="Anantharaman K."/>
            <person name="Brown C.T."/>
            <person name="Hug L.A."/>
            <person name="Sharon I."/>
            <person name="Castelle C.J."/>
            <person name="Probst A.J."/>
            <person name="Thomas B.C."/>
            <person name="Singh A."/>
            <person name="Wilkins M.J."/>
            <person name="Karaoz U."/>
            <person name="Brodie E.L."/>
            <person name="Williams K.H."/>
            <person name="Hubbard S.S."/>
            <person name="Banfield J.F."/>
        </authorList>
    </citation>
    <scope>NUCLEOTIDE SEQUENCE [LARGE SCALE GENOMIC DNA]</scope>
</reference>
<evidence type="ECO:0000256" key="3">
    <source>
        <dbReference type="ARBA" id="ARBA00004763"/>
    </source>
</evidence>
<accession>A0A1F4Q2R0</accession>